<keyword evidence="2" id="KW-0732">Signal</keyword>
<dbReference type="Gene3D" id="2.60.40.1120">
    <property type="entry name" value="Carboxypeptidase-like, regulatory domain"/>
    <property type="match status" value="1"/>
</dbReference>
<dbReference type="Pfam" id="PF13620">
    <property type="entry name" value="CarboxypepD_reg"/>
    <property type="match status" value="1"/>
</dbReference>
<dbReference type="RefSeq" id="WP_386060583.1">
    <property type="nucleotide sequence ID" value="NZ_JBHLTQ010000001.1"/>
</dbReference>
<evidence type="ECO:0000313" key="4">
    <source>
        <dbReference type="Proteomes" id="UP001589832"/>
    </source>
</evidence>
<name>A0ABV6Q6M2_9FLAO</name>
<proteinExistence type="predicted"/>
<dbReference type="SUPFAM" id="SSF56935">
    <property type="entry name" value="Porins"/>
    <property type="match status" value="1"/>
</dbReference>
<keyword evidence="4" id="KW-1185">Reference proteome</keyword>
<feature type="chain" id="PRO_5047027429" evidence="2">
    <location>
        <begin position="19"/>
        <end position="928"/>
    </location>
</feature>
<dbReference type="InterPro" id="IPR008969">
    <property type="entry name" value="CarboxyPept-like_regulatory"/>
</dbReference>
<evidence type="ECO:0000256" key="1">
    <source>
        <dbReference type="SAM" id="MobiDB-lite"/>
    </source>
</evidence>
<gene>
    <name evidence="3" type="ORF">ACFFGA_05125</name>
</gene>
<comment type="caution">
    <text evidence="3">The sequence shown here is derived from an EMBL/GenBank/DDBJ whole genome shotgun (WGS) entry which is preliminary data.</text>
</comment>
<evidence type="ECO:0000313" key="3">
    <source>
        <dbReference type="EMBL" id="MFC0603925.1"/>
    </source>
</evidence>
<dbReference type="SUPFAM" id="SSF49464">
    <property type="entry name" value="Carboxypeptidase regulatory domain-like"/>
    <property type="match status" value="1"/>
</dbReference>
<dbReference type="EMBL" id="JBHLTQ010000001">
    <property type="protein sequence ID" value="MFC0603925.1"/>
    <property type="molecule type" value="Genomic_DNA"/>
</dbReference>
<reference evidence="3 4" key="1">
    <citation type="submission" date="2024-09" db="EMBL/GenBank/DDBJ databases">
        <authorList>
            <person name="Sun Q."/>
            <person name="Mori K."/>
        </authorList>
    </citation>
    <scope>NUCLEOTIDE SEQUENCE [LARGE SCALE GENOMIC DNA]</scope>
    <source>
        <strain evidence="3 4">NCAIM B.02481</strain>
    </source>
</reference>
<dbReference type="Proteomes" id="UP001589832">
    <property type="component" value="Unassembled WGS sequence"/>
</dbReference>
<organism evidence="3 4">
    <name type="scientific">Winogradskyella pulchriflava</name>
    <dbReference type="NCBI Taxonomy" id="1110688"/>
    <lineage>
        <taxon>Bacteria</taxon>
        <taxon>Pseudomonadati</taxon>
        <taxon>Bacteroidota</taxon>
        <taxon>Flavobacteriia</taxon>
        <taxon>Flavobacteriales</taxon>
        <taxon>Flavobacteriaceae</taxon>
        <taxon>Winogradskyella</taxon>
    </lineage>
</organism>
<sequence length="928" mass="104386">MKKLLALLCLIVAGSSFAQVKMQGVVKDSIGETLELANIIAINQETNTLESYAITNDQGKYVLSLGKNGKYKIQVSYIGFKTIDEALTTQEADINRDFIMSPDNSLDAVELTYEMPVTVKGDTLIYNADSFKNGSERKLEDVLKKLPGVEITAEGKIEVEGKEVSKLMVNGKDFFDGDTKLATKNIPSNAVDKVQVLRNYAEVGQLSGVQNNQDNVAINIKLKEGKENFWFGDITAGGGTAPSPNDELYLVQPKLFYYSPKYSINLIGDMNNIGEVALTNRDLRNFGGGFRMPSRTSGTSINLGDNGLGGLTNIANSQEVITKLAATNFSYSPNEALDLSGFLIYNSSRMRTREDSYIDYIEFEDDPNTPIDESANIPPDEKTEQTGREATNQFLAKLSASYKPNVNNQLNYDLLGRFSKDEEKQNLFSTIVGNTNQVDTASPFSINQNLNYYYTLNENNIFAFEAQHLIKDEDPFYNALLVNDPTNNDDPDNDAFDNTAEGLGLDRDQFSYDLNQDRRVKSNQLDAKLDYYNILNAKSNINFTLGTILSRQSFNSSIFQFLDDGTTIEPTPSIMDADGNLLTTENDVEYNFSDIYLGVHYRFKTGKFTITPGLSLHAYSNKNTQYGETLFDDNFFMVLPDFETRIQFKKSESLTFNYRMNTSFTDVTNIAEGLVMNNYNSFNYGNPELQNSLSHNLSLFYSSFNLFNYTNVFAGANYSKNIDQIRSLTNFENVIRTSSYFNSGFADESASLFGRVQRTFGKVRASLRANFNYSKINQFVQGTQSVNESFSQTYTPSIRTNFREAPNVSFSYRYSISQNDQGTNTTKFTTNAPSIEFDAYIWDSVTFLTDFTYNEQDNGEGQKDIFKTWNASLSYRKNSDAKWEYSLRASNLLNIDSNVSNGAGNISVFSSETFIQPRFVTFRLTYTL</sequence>
<protein>
    <submittedName>
        <fullName evidence="3">Carboxypeptidase regulatory-like domain-containing protein</fullName>
    </submittedName>
</protein>
<feature type="region of interest" description="Disordered" evidence="1">
    <location>
        <begin position="364"/>
        <end position="385"/>
    </location>
</feature>
<feature type="signal peptide" evidence="2">
    <location>
        <begin position="1"/>
        <end position="18"/>
    </location>
</feature>
<accession>A0ABV6Q6M2</accession>
<evidence type="ECO:0000256" key="2">
    <source>
        <dbReference type="SAM" id="SignalP"/>
    </source>
</evidence>